<dbReference type="Proteomes" id="UP000278351">
    <property type="component" value="Unassembled WGS sequence"/>
</dbReference>
<proteinExistence type="predicted"/>
<dbReference type="OrthoDB" id="1456570at2"/>
<evidence type="ECO:0000313" key="3">
    <source>
        <dbReference type="Proteomes" id="UP000278351"/>
    </source>
</evidence>
<evidence type="ECO:0000313" key="2">
    <source>
        <dbReference type="EMBL" id="RPE08114.1"/>
    </source>
</evidence>
<organism evidence="2 3">
    <name type="scientific">Chitinophaga lutea</name>
    <dbReference type="NCBI Taxonomy" id="2488634"/>
    <lineage>
        <taxon>Bacteria</taxon>
        <taxon>Pseudomonadati</taxon>
        <taxon>Bacteroidota</taxon>
        <taxon>Chitinophagia</taxon>
        <taxon>Chitinophagales</taxon>
        <taxon>Chitinophagaceae</taxon>
        <taxon>Chitinophaga</taxon>
    </lineage>
</organism>
<keyword evidence="3" id="KW-1185">Reference proteome</keyword>
<evidence type="ECO:0000259" key="1">
    <source>
        <dbReference type="Pfam" id="PF14206"/>
    </source>
</evidence>
<dbReference type="AlphaFoldDB" id="A0A3N4Q8R9"/>
<accession>A0A3N4Q8R9</accession>
<dbReference type="EMBL" id="RPDH01000002">
    <property type="protein sequence ID" value="RPE08114.1"/>
    <property type="molecule type" value="Genomic_DNA"/>
</dbReference>
<dbReference type="InterPro" id="IPR025983">
    <property type="entry name" value="Cys_rich_CPCC"/>
</dbReference>
<feature type="domain" description="Cysteine-rich CPCC" evidence="1">
    <location>
        <begin position="14"/>
        <end position="86"/>
    </location>
</feature>
<reference evidence="2 3" key="1">
    <citation type="submission" date="2018-11" db="EMBL/GenBank/DDBJ databases">
        <title>Chitinophaga lutea sp.nov., isolate from arsenic contaminated soil.</title>
        <authorList>
            <person name="Zong Y."/>
        </authorList>
    </citation>
    <scope>NUCLEOTIDE SEQUENCE [LARGE SCALE GENOMIC DNA]</scope>
    <source>
        <strain evidence="2 3">ZY74</strain>
    </source>
</reference>
<comment type="caution">
    <text evidence="2">The sequence shown here is derived from an EMBL/GenBank/DDBJ whole genome shotgun (WGS) entry which is preliminary data.</text>
</comment>
<dbReference type="Pfam" id="PF14206">
    <property type="entry name" value="Cys_rich_CPCC"/>
    <property type="match status" value="1"/>
</dbReference>
<gene>
    <name evidence="2" type="ORF">EGT74_13680</name>
</gene>
<protein>
    <recommendedName>
        <fullName evidence="1">Cysteine-rich CPCC domain-containing protein</fullName>
    </recommendedName>
</protein>
<name>A0A3N4Q8R9_9BACT</name>
<sequence length="97" mass="11130">MANPIYSDISSFRYTCPCCGYKMFKEPPGSYDICEICYWEDDQVQFDDPGYAGGANAVSLKEGQQNYARFGACTEDMMRYVRKPNSFDVKDPDWAPY</sequence>